<dbReference type="PANTHER" id="PTHR12049:SF7">
    <property type="entry name" value="PROTEIN ARGININE METHYLTRANSFERASE NDUFAF7, MITOCHONDRIAL"/>
    <property type="match status" value="1"/>
</dbReference>
<protein>
    <submittedName>
        <fullName evidence="3">Uncharacterized protein</fullName>
    </submittedName>
</protein>
<sequence length="350" mass="37257">MTTPLTDILVARIRADGPISMSSYMAECLLHPTHGYYTTRDPFGAAGDFTTAPEISQMFGEMLGLCMAQAWMEQGRPSRFILAELGPGRGTLMADVLRVGRAVPGFVEAARVVFVEASEVLRRAQATRVPDAKWVDSVDQIPADVPLFLLANEFFDALPIRQFQRQKVDWAEVCVGLDADGTLQLTLRPAPGAVPGRHSDTQPGDIVEMCPALPSIVAEVAARVADGGCAIIVDYGDWRSLGDTVQALRAHTPEPILAAPGAADLTAHVDFEAIAQAANGQASAMIPQGVLLERLGITTRAQTLAKGLTGAALDAHIAAHRRLTHPDEMGHLFKAIALGPKGGQFPPGFV</sequence>
<name>A0A0P1F317_9RHOB</name>
<dbReference type="Pfam" id="PF02636">
    <property type="entry name" value="Methyltransf_28"/>
    <property type="match status" value="1"/>
</dbReference>
<dbReference type="EMBL" id="CYRX01000033">
    <property type="protein sequence ID" value="CUH61924.1"/>
    <property type="molecule type" value="Genomic_DNA"/>
</dbReference>
<dbReference type="AlphaFoldDB" id="A0A0P1F317"/>
<keyword evidence="2" id="KW-0808">Transferase</keyword>
<dbReference type="InterPro" id="IPR003788">
    <property type="entry name" value="NDUFAF7"/>
</dbReference>
<gene>
    <name evidence="3" type="ORF">THS5294_03237</name>
</gene>
<dbReference type="SUPFAM" id="SSF53335">
    <property type="entry name" value="S-adenosyl-L-methionine-dependent methyltransferases"/>
    <property type="match status" value="1"/>
</dbReference>
<dbReference type="eggNOG" id="COG1565">
    <property type="taxonomic scope" value="Bacteria"/>
</dbReference>
<evidence type="ECO:0000313" key="3">
    <source>
        <dbReference type="EMBL" id="CUH61924.1"/>
    </source>
</evidence>
<dbReference type="InterPro" id="IPR029063">
    <property type="entry name" value="SAM-dependent_MTases_sf"/>
</dbReference>
<dbReference type="GO" id="GO:0035243">
    <property type="term" value="F:protein-arginine omega-N symmetric methyltransferase activity"/>
    <property type="evidence" value="ECO:0007669"/>
    <property type="project" value="TreeGrafter"/>
</dbReference>
<reference evidence="3 4" key="1">
    <citation type="submission" date="2015-09" db="EMBL/GenBank/DDBJ databases">
        <authorList>
            <consortium name="Swine Surveillance"/>
        </authorList>
    </citation>
    <scope>NUCLEOTIDE SEQUENCE [LARGE SCALE GENOMIC DNA]</scope>
    <source>
        <strain evidence="3 4">CECT 5294</strain>
    </source>
</reference>
<accession>A0A0P1F317</accession>
<keyword evidence="1" id="KW-0489">Methyltransferase</keyword>
<dbReference type="STRING" id="266809.PM03_01600"/>
<dbReference type="Proteomes" id="UP000051298">
    <property type="component" value="Unassembled WGS sequence"/>
</dbReference>
<dbReference type="GO" id="GO:0032259">
    <property type="term" value="P:methylation"/>
    <property type="evidence" value="ECO:0007669"/>
    <property type="project" value="UniProtKB-KW"/>
</dbReference>
<evidence type="ECO:0000313" key="4">
    <source>
        <dbReference type="Proteomes" id="UP000051298"/>
    </source>
</evidence>
<dbReference type="PANTHER" id="PTHR12049">
    <property type="entry name" value="PROTEIN ARGININE METHYLTRANSFERASE NDUFAF7, MITOCHONDRIAL"/>
    <property type="match status" value="1"/>
</dbReference>
<evidence type="ECO:0000256" key="2">
    <source>
        <dbReference type="ARBA" id="ARBA00022679"/>
    </source>
</evidence>
<dbReference type="InterPro" id="IPR038375">
    <property type="entry name" value="NDUFAF7_sf"/>
</dbReference>
<dbReference type="RefSeq" id="WP_058124789.1">
    <property type="nucleotide sequence ID" value="NZ_CYRX01000033.1"/>
</dbReference>
<evidence type="ECO:0000256" key="1">
    <source>
        <dbReference type="ARBA" id="ARBA00022603"/>
    </source>
</evidence>
<organism evidence="3 4">
    <name type="scientific">Thalassobacter stenotrophicus</name>
    <dbReference type="NCBI Taxonomy" id="266809"/>
    <lineage>
        <taxon>Bacteria</taxon>
        <taxon>Pseudomonadati</taxon>
        <taxon>Pseudomonadota</taxon>
        <taxon>Alphaproteobacteria</taxon>
        <taxon>Rhodobacterales</taxon>
        <taxon>Roseobacteraceae</taxon>
        <taxon>Thalassobacter</taxon>
    </lineage>
</organism>
<proteinExistence type="predicted"/>
<dbReference type="Gene3D" id="3.40.50.12710">
    <property type="match status" value="1"/>
</dbReference>